<dbReference type="Proteomes" id="UP000172353">
    <property type="component" value="Segment"/>
</dbReference>
<evidence type="ECO:0000256" key="1">
    <source>
        <dbReference type="SAM" id="MobiDB-lite"/>
    </source>
</evidence>
<organism evidence="2 3">
    <name type="scientific">Melanoplus sanguinipes entomopoxvirus</name>
    <name type="common">MsEPV</name>
    <dbReference type="NCBI Taxonomy" id="83191"/>
    <lineage>
        <taxon>Viruses</taxon>
        <taxon>Varidnaviria</taxon>
        <taxon>Bamfordvirae</taxon>
        <taxon>Nucleocytoviricota</taxon>
        <taxon>Pokkesviricetes</taxon>
        <taxon>Chitovirales</taxon>
        <taxon>Poxviridae</taxon>
        <taxon>Entomopoxvirinae</taxon>
        <taxon>Deltaentomopoxvirus</taxon>
        <taxon>Deltaentomopoxvirus msanguinipes</taxon>
    </lineage>
</organism>
<sequence>MADIDEIHINDLYINTENNTSKSLKTFLSTLQSKYEKNPDNYIKNISAAGHKRKRNNNNNSGERGEKHELSDTSIIPPTHCVSCNKETKNKNNGFLIKNKNNYRLHSICDVCNKQKSSFIGASKVPEKLYNKINEKKQK</sequence>
<gene>
    <name evidence="2" type="primary">MSV082</name>
</gene>
<protein>
    <submittedName>
        <fullName evidence="2">Uncharacterized protein</fullName>
    </submittedName>
</protein>
<keyword evidence="3" id="KW-1185">Reference proteome</keyword>
<dbReference type="GeneID" id="1449898"/>
<evidence type="ECO:0000313" key="3">
    <source>
        <dbReference type="Proteomes" id="UP000172353"/>
    </source>
</evidence>
<name>Q9YW10_MSEPV</name>
<dbReference type="OrthoDB" id="23414at10239"/>
<organismHost>
    <name type="scientific">Melanoplus sanguinipes</name>
    <name type="common">Migratory grasshopper</name>
    <dbReference type="NCBI Taxonomy" id="65742"/>
</organismHost>
<dbReference type="KEGG" id="vg:1449898"/>
<dbReference type="RefSeq" id="NP_048153.1">
    <property type="nucleotide sequence ID" value="NC_001993.1"/>
</dbReference>
<evidence type="ECO:0000313" key="2">
    <source>
        <dbReference type="EMBL" id="AAC97635.1"/>
    </source>
</evidence>
<dbReference type="PIR" id="T28243">
    <property type="entry name" value="T28243"/>
</dbReference>
<proteinExistence type="predicted"/>
<dbReference type="EMBL" id="AF063866">
    <property type="protein sequence ID" value="AAC97635.1"/>
    <property type="molecule type" value="Genomic_DNA"/>
</dbReference>
<accession>Q9YW10</accession>
<feature type="region of interest" description="Disordered" evidence="1">
    <location>
        <begin position="43"/>
        <end position="74"/>
    </location>
</feature>
<reference evidence="2 3" key="1">
    <citation type="journal article" date="1999" name="J. Virol.">
        <title>The genome of Melanoplus sanguinipes entomopoxvirus.</title>
        <authorList>
            <person name="Afonso C.L."/>
            <person name="Tulman E.R."/>
            <person name="Lu Z."/>
            <person name="Oma E."/>
            <person name="Kutish G.F."/>
            <person name="Rock D.L."/>
        </authorList>
    </citation>
    <scope>NUCLEOTIDE SEQUENCE [LARGE SCALE GENOMIC DNA]</scope>
    <source>
        <strain evidence="2">Tucson</strain>
    </source>
</reference>